<feature type="signal peptide" evidence="1">
    <location>
        <begin position="1"/>
        <end position="20"/>
    </location>
</feature>
<dbReference type="InterPro" id="IPR025665">
    <property type="entry name" value="Beta-barrel_OMP_2"/>
</dbReference>
<gene>
    <name evidence="3" type="ORF">SAMN04489864_10660</name>
</gene>
<evidence type="ECO:0000259" key="2">
    <source>
        <dbReference type="Pfam" id="PF13568"/>
    </source>
</evidence>
<dbReference type="OrthoDB" id="1467485at2"/>
<dbReference type="RefSeq" id="WP_090994091.1">
    <property type="nucleotide sequence ID" value="NZ_FOPP01000006.1"/>
</dbReference>
<evidence type="ECO:0000313" key="4">
    <source>
        <dbReference type="Proteomes" id="UP000199666"/>
    </source>
</evidence>
<reference evidence="3 4" key="1">
    <citation type="submission" date="2016-10" db="EMBL/GenBank/DDBJ databases">
        <authorList>
            <person name="de Groot N.N."/>
        </authorList>
    </citation>
    <scope>NUCLEOTIDE SEQUENCE [LARGE SCALE GENOMIC DNA]</scope>
    <source>
        <strain evidence="3 4">DSM 18684</strain>
    </source>
</reference>
<organism evidence="3 4">
    <name type="scientific">Pedobacter insulae</name>
    <dbReference type="NCBI Taxonomy" id="414048"/>
    <lineage>
        <taxon>Bacteria</taxon>
        <taxon>Pseudomonadati</taxon>
        <taxon>Bacteroidota</taxon>
        <taxon>Sphingobacteriia</taxon>
        <taxon>Sphingobacteriales</taxon>
        <taxon>Sphingobacteriaceae</taxon>
        <taxon>Pedobacter</taxon>
    </lineage>
</organism>
<name>A0A1I2XVF9_9SPHI</name>
<dbReference type="Pfam" id="PF13568">
    <property type="entry name" value="OMP_b-brl_2"/>
    <property type="match status" value="1"/>
</dbReference>
<dbReference type="Proteomes" id="UP000199666">
    <property type="component" value="Unassembled WGS sequence"/>
</dbReference>
<sequence length="240" mass="27503">MKKLTLLFIVLLCATKVVNAQNWAGGIDDGSYNWGYTFQYISAEYKIWKNPNWRDPYSDANDDPRSFNSISSKPTPGFAIGFVANGKITNNVDGRFTPTLVFSDRIMDYTYAGSDEIVSKKTQATMIDMPLSLKLKSNRLMNFRAYVLGGLKYSVDMASKKKQSNIDILDEQEKNLRNKRNFLSYEAGAGMDFYFPFFKMSTEVKVSHSFKDIIIHENTVFANPIEKAKLRHFTFSLFFE</sequence>
<feature type="domain" description="Outer membrane protein beta-barrel" evidence="2">
    <location>
        <begin position="65"/>
        <end position="214"/>
    </location>
</feature>
<dbReference type="STRING" id="414048.SAMN04489864_10660"/>
<evidence type="ECO:0000256" key="1">
    <source>
        <dbReference type="SAM" id="SignalP"/>
    </source>
</evidence>
<keyword evidence="4" id="KW-1185">Reference proteome</keyword>
<dbReference type="EMBL" id="FOPP01000006">
    <property type="protein sequence ID" value="SFH17352.1"/>
    <property type="molecule type" value="Genomic_DNA"/>
</dbReference>
<evidence type="ECO:0000313" key="3">
    <source>
        <dbReference type="EMBL" id="SFH17352.1"/>
    </source>
</evidence>
<dbReference type="AlphaFoldDB" id="A0A1I2XVF9"/>
<keyword evidence="1" id="KW-0732">Signal</keyword>
<accession>A0A1I2XVF9</accession>
<protein>
    <submittedName>
        <fullName evidence="3">Outer membrane protein beta-barrel domain-containing protein</fullName>
    </submittedName>
</protein>
<feature type="chain" id="PRO_5011595137" evidence="1">
    <location>
        <begin position="21"/>
        <end position="240"/>
    </location>
</feature>
<proteinExistence type="predicted"/>